<dbReference type="EMBL" id="FRAU01000002">
    <property type="protein sequence ID" value="SHK36235.1"/>
    <property type="molecule type" value="Genomic_DNA"/>
</dbReference>
<dbReference type="STRING" id="633813.SAMN04488087_0970"/>
<dbReference type="OrthoDB" id="9788444at2"/>
<sequence>MKAWLRGFWAVFEKDIKLELRARYAINMLLLFALGALVVMAFAVGPTPLSARVQAALLWTVLLFAAAVGLGRAFISEEERGTMLLLQLNLRPGAVYAGKLLVNFVLLLALNLVAVGAFTVLLRVKIAWPGLLMLTLVLGSIGLAGATTLLSALIARAAGGRGALLPVLLFPVLVPLLLSAVEATRSALLVAEGWATAADELLTLVGFGGAVITAAVLLFEYIWLD</sequence>
<evidence type="ECO:0000256" key="3">
    <source>
        <dbReference type="ARBA" id="ARBA00022448"/>
    </source>
</evidence>
<reference evidence="10" key="1">
    <citation type="submission" date="2016-11" db="EMBL/GenBank/DDBJ databases">
        <authorList>
            <person name="Varghese N."/>
            <person name="Submissions S."/>
        </authorList>
    </citation>
    <scope>NUCLEOTIDE SEQUENCE [LARGE SCALE GENOMIC DNA]</scope>
    <source>
        <strain evidence="10">DSM 22212</strain>
    </source>
</reference>
<keyword evidence="3" id="KW-0813">Transport</keyword>
<keyword evidence="6 8" id="KW-1133">Transmembrane helix</keyword>
<keyword evidence="4 8" id="KW-0812">Transmembrane</keyword>
<feature type="transmembrane region" description="Helical" evidence="8">
    <location>
        <begin position="126"/>
        <end position="150"/>
    </location>
</feature>
<dbReference type="PANTHER" id="PTHR30070">
    <property type="entry name" value="HEME EXPORTER PROTEIN B"/>
    <property type="match status" value="1"/>
</dbReference>
<dbReference type="Pfam" id="PF03379">
    <property type="entry name" value="CcmB"/>
    <property type="match status" value="1"/>
</dbReference>
<dbReference type="GO" id="GO:1903607">
    <property type="term" value="P:cytochrome c biosynthetic process"/>
    <property type="evidence" value="ECO:0007669"/>
    <property type="project" value="TreeGrafter"/>
</dbReference>
<feature type="transmembrane region" description="Helical" evidence="8">
    <location>
        <begin position="162"/>
        <end position="181"/>
    </location>
</feature>
<keyword evidence="10" id="KW-1185">Reference proteome</keyword>
<evidence type="ECO:0000256" key="5">
    <source>
        <dbReference type="ARBA" id="ARBA00022748"/>
    </source>
</evidence>
<organism evidence="9 10">
    <name type="scientific">Rhodothermus profundi</name>
    <dbReference type="NCBI Taxonomy" id="633813"/>
    <lineage>
        <taxon>Bacteria</taxon>
        <taxon>Pseudomonadati</taxon>
        <taxon>Rhodothermota</taxon>
        <taxon>Rhodothermia</taxon>
        <taxon>Rhodothermales</taxon>
        <taxon>Rhodothermaceae</taxon>
        <taxon>Rhodothermus</taxon>
    </lineage>
</organism>
<dbReference type="GO" id="GO:0005886">
    <property type="term" value="C:plasma membrane"/>
    <property type="evidence" value="ECO:0007669"/>
    <property type="project" value="TreeGrafter"/>
</dbReference>
<feature type="transmembrane region" description="Helical" evidence="8">
    <location>
        <begin position="201"/>
        <end position="224"/>
    </location>
</feature>
<evidence type="ECO:0000256" key="2">
    <source>
        <dbReference type="ARBA" id="ARBA00010544"/>
    </source>
</evidence>
<evidence type="ECO:0000313" key="10">
    <source>
        <dbReference type="Proteomes" id="UP000185812"/>
    </source>
</evidence>
<evidence type="ECO:0000256" key="4">
    <source>
        <dbReference type="ARBA" id="ARBA00022692"/>
    </source>
</evidence>
<dbReference type="RefSeq" id="WP_072714824.1">
    <property type="nucleotide sequence ID" value="NZ_FRAU01000002.1"/>
</dbReference>
<dbReference type="PRINTS" id="PR01414">
    <property type="entry name" value="CCMBBIOGNSIS"/>
</dbReference>
<dbReference type="PANTHER" id="PTHR30070:SF1">
    <property type="entry name" value="CYTOCHROME C BIOGENESIS B-RELATED"/>
    <property type="match status" value="1"/>
</dbReference>
<proteinExistence type="inferred from homology"/>
<feature type="transmembrane region" description="Helical" evidence="8">
    <location>
        <begin position="96"/>
        <end position="120"/>
    </location>
</feature>
<dbReference type="Proteomes" id="UP000185812">
    <property type="component" value="Unassembled WGS sequence"/>
</dbReference>
<protein>
    <submittedName>
        <fullName evidence="9">Heme exporter protein B</fullName>
    </submittedName>
</protein>
<gene>
    <name evidence="9" type="ORF">SAMN04488087_0970</name>
</gene>
<keyword evidence="5" id="KW-0201">Cytochrome c-type biogenesis</keyword>
<evidence type="ECO:0000313" key="9">
    <source>
        <dbReference type="EMBL" id="SHK36235.1"/>
    </source>
</evidence>
<evidence type="ECO:0000256" key="7">
    <source>
        <dbReference type="ARBA" id="ARBA00023136"/>
    </source>
</evidence>
<keyword evidence="7 8" id="KW-0472">Membrane</keyword>
<feature type="transmembrane region" description="Helical" evidence="8">
    <location>
        <begin position="24"/>
        <end position="44"/>
    </location>
</feature>
<comment type="similarity">
    <text evidence="2">Belongs to the CcmB/CycW/HelB family.</text>
</comment>
<feature type="transmembrane region" description="Helical" evidence="8">
    <location>
        <begin position="56"/>
        <end position="75"/>
    </location>
</feature>
<evidence type="ECO:0000256" key="8">
    <source>
        <dbReference type="SAM" id="Phobius"/>
    </source>
</evidence>
<dbReference type="InterPro" id="IPR003544">
    <property type="entry name" value="Cyt_c_biogenesis_CcmB"/>
</dbReference>
<dbReference type="GO" id="GO:0017004">
    <property type="term" value="P:cytochrome complex assembly"/>
    <property type="evidence" value="ECO:0007669"/>
    <property type="project" value="UniProtKB-KW"/>
</dbReference>
<evidence type="ECO:0000256" key="6">
    <source>
        <dbReference type="ARBA" id="ARBA00022989"/>
    </source>
</evidence>
<accession>A0A1M6RUX5</accession>
<dbReference type="AlphaFoldDB" id="A0A1M6RUX5"/>
<dbReference type="GO" id="GO:0015232">
    <property type="term" value="F:heme transmembrane transporter activity"/>
    <property type="evidence" value="ECO:0007669"/>
    <property type="project" value="InterPro"/>
</dbReference>
<evidence type="ECO:0000256" key="1">
    <source>
        <dbReference type="ARBA" id="ARBA00004141"/>
    </source>
</evidence>
<name>A0A1M6RUX5_9BACT</name>
<comment type="subcellular location">
    <subcellularLocation>
        <location evidence="1">Membrane</location>
        <topology evidence="1">Multi-pass membrane protein</topology>
    </subcellularLocation>
</comment>